<organism evidence="4 5">
    <name type="scientific">Brevibacillus laterosporus</name>
    <name type="common">Bacillus laterosporus</name>
    <dbReference type="NCBI Taxonomy" id="1465"/>
    <lineage>
        <taxon>Bacteria</taxon>
        <taxon>Bacillati</taxon>
        <taxon>Bacillota</taxon>
        <taxon>Bacilli</taxon>
        <taxon>Bacillales</taxon>
        <taxon>Paenibacillaceae</taxon>
        <taxon>Brevibacillus</taxon>
    </lineage>
</organism>
<dbReference type="Gene3D" id="2.120.10.80">
    <property type="entry name" value="Kelch-type beta propeller"/>
    <property type="match status" value="1"/>
</dbReference>
<evidence type="ECO:0000313" key="4">
    <source>
        <dbReference type="EMBL" id="QDX94852.1"/>
    </source>
</evidence>
<dbReference type="EMBL" id="CP033464">
    <property type="protein sequence ID" value="QDX94852.1"/>
    <property type="molecule type" value="Genomic_DNA"/>
</dbReference>
<dbReference type="InterPro" id="IPR015915">
    <property type="entry name" value="Kelch-typ_b-propeller"/>
</dbReference>
<accession>A0A518VCY0</accession>
<keyword evidence="5" id="KW-1185">Reference proteome</keyword>
<dbReference type="InterPro" id="IPR006652">
    <property type="entry name" value="Kelch_1"/>
</dbReference>
<dbReference type="AlphaFoldDB" id="A0A518VCY0"/>
<proteinExistence type="predicted"/>
<gene>
    <name evidence="4" type="ORF">EEL30_22735</name>
</gene>
<dbReference type="SUPFAM" id="SSF117281">
    <property type="entry name" value="Kelch motif"/>
    <property type="match status" value="1"/>
</dbReference>
<dbReference type="PANTHER" id="PTHR46344">
    <property type="entry name" value="OS02G0202900 PROTEIN"/>
    <property type="match status" value="1"/>
</dbReference>
<dbReference type="SMART" id="SM00612">
    <property type="entry name" value="Kelch"/>
    <property type="match status" value="1"/>
</dbReference>
<sequence length="108" mass="11783">MNLKKIGLFALAMIMTLFSFQTHSFAAEEPMPTARYNVGGIVYDDKIYVYGGTPGSVSLANLEVYDPAKDEWETLPSSSHARDAMAFIENQGKFYAIGGGRGMGTFNS</sequence>
<evidence type="ECO:0008006" key="6">
    <source>
        <dbReference type="Google" id="ProtNLM"/>
    </source>
</evidence>
<dbReference type="OrthoDB" id="1937631at2"/>
<keyword evidence="3" id="KW-0732">Signal</keyword>
<protein>
    <recommendedName>
        <fullName evidence="6">Galactose oxidase</fullName>
    </recommendedName>
</protein>
<dbReference type="Proteomes" id="UP000319432">
    <property type="component" value="Chromosome"/>
</dbReference>
<evidence type="ECO:0000256" key="3">
    <source>
        <dbReference type="SAM" id="SignalP"/>
    </source>
</evidence>
<dbReference type="PANTHER" id="PTHR46344:SF27">
    <property type="entry name" value="KELCH REPEAT SUPERFAMILY PROTEIN"/>
    <property type="match status" value="1"/>
</dbReference>
<keyword evidence="1" id="KW-0880">Kelch repeat</keyword>
<keyword evidence="2" id="KW-0677">Repeat</keyword>
<name>A0A518VCY0_BRELA</name>
<evidence type="ECO:0000313" key="5">
    <source>
        <dbReference type="Proteomes" id="UP000319432"/>
    </source>
</evidence>
<reference evidence="4 5" key="1">
    <citation type="submission" date="2018-11" db="EMBL/GenBank/DDBJ databases">
        <title>Phylogenetic determinants of toxin gene distribution in genomes of Brevibacillus laterosporus.</title>
        <authorList>
            <person name="Glare T.R."/>
            <person name="Durrant A."/>
            <person name="Berry C."/>
            <person name="Palma L."/>
            <person name="Ormskirk M."/>
            <person name="Cox M.O."/>
        </authorList>
    </citation>
    <scope>NUCLEOTIDE SEQUENCE [LARGE SCALE GENOMIC DNA]</scope>
    <source>
        <strain evidence="4 5">1821L</strain>
    </source>
</reference>
<evidence type="ECO:0000256" key="1">
    <source>
        <dbReference type="ARBA" id="ARBA00022441"/>
    </source>
</evidence>
<evidence type="ECO:0000256" key="2">
    <source>
        <dbReference type="ARBA" id="ARBA00022737"/>
    </source>
</evidence>
<dbReference type="Pfam" id="PF01344">
    <property type="entry name" value="Kelch_1"/>
    <property type="match status" value="1"/>
</dbReference>
<feature type="signal peptide" evidence="3">
    <location>
        <begin position="1"/>
        <end position="26"/>
    </location>
</feature>
<feature type="chain" id="PRO_5022123077" description="Galactose oxidase" evidence="3">
    <location>
        <begin position="27"/>
        <end position="108"/>
    </location>
</feature>